<name>A0A381Z234_9ZZZZ</name>
<dbReference type="SUPFAM" id="SSF53756">
    <property type="entry name" value="UDP-Glycosyltransferase/glycogen phosphorylase"/>
    <property type="match status" value="1"/>
</dbReference>
<accession>A0A381Z234</accession>
<evidence type="ECO:0008006" key="2">
    <source>
        <dbReference type="Google" id="ProtNLM"/>
    </source>
</evidence>
<gene>
    <name evidence="1" type="ORF">METZ01_LOCUS136159</name>
</gene>
<evidence type="ECO:0000313" key="1">
    <source>
        <dbReference type="EMBL" id="SVA83305.1"/>
    </source>
</evidence>
<organism evidence="1">
    <name type="scientific">marine metagenome</name>
    <dbReference type="NCBI Taxonomy" id="408172"/>
    <lineage>
        <taxon>unclassified sequences</taxon>
        <taxon>metagenomes</taxon>
        <taxon>ecological metagenomes</taxon>
    </lineage>
</organism>
<dbReference type="EMBL" id="UINC01019654">
    <property type="protein sequence ID" value="SVA83305.1"/>
    <property type="molecule type" value="Genomic_DNA"/>
</dbReference>
<dbReference type="AlphaFoldDB" id="A0A381Z234"/>
<reference evidence="1" key="1">
    <citation type="submission" date="2018-05" db="EMBL/GenBank/DDBJ databases">
        <authorList>
            <person name="Lanie J.A."/>
            <person name="Ng W.-L."/>
            <person name="Kazmierczak K.M."/>
            <person name="Andrzejewski T.M."/>
            <person name="Davidsen T.M."/>
            <person name="Wayne K.J."/>
            <person name="Tettelin H."/>
            <person name="Glass J.I."/>
            <person name="Rusch D."/>
            <person name="Podicherti R."/>
            <person name="Tsui H.-C.T."/>
            <person name="Winkler M.E."/>
        </authorList>
    </citation>
    <scope>NUCLEOTIDE SEQUENCE</scope>
</reference>
<proteinExistence type="predicted"/>
<sequence>MKLNVVSFDIPYPPDYGGVIDIYYKIKALNSAGIKIHLHCFYYGRKKSFKLESICSNINYYRRYRNPLHYFSKQPFIVRTRTSKQLIINLLNNDSPILFEGLHSCFYLTDPRLKNRKKIVRTHNVEHNYYNKIAQAEQNLFKKKYFISEGRKLREFEKRLEHADIIASISESDTAYFSSMYSGVVHTPVFHGNESVNIKTGKGDYALYHGNLAVPENENAALYLVHKVFNDINVKLIISGRKPSNRLLTAVNKTSNVLIEPDIPSADLINLINNAQINILPTSQSTGIKLKLINTLYNGRHCIVNSKMITDKGIDECCIVADSAEQMKKAVLEYANRELSSKNIIYRIKILENNYSNTKNADNLISKVF</sequence>
<protein>
    <recommendedName>
        <fullName evidence="2">Mannosyltransferase</fullName>
    </recommendedName>
</protein>